<dbReference type="EMBL" id="MT144941">
    <property type="protein sequence ID" value="QJI01670.1"/>
    <property type="molecule type" value="Genomic_DNA"/>
</dbReference>
<gene>
    <name evidence="1" type="ORF">TM448B02711_0002</name>
</gene>
<name>A0A6M3XV09_9ZZZZ</name>
<organism evidence="1">
    <name type="scientific">viral metagenome</name>
    <dbReference type="NCBI Taxonomy" id="1070528"/>
    <lineage>
        <taxon>unclassified sequences</taxon>
        <taxon>metagenomes</taxon>
        <taxon>organismal metagenomes</taxon>
    </lineage>
</organism>
<sequence length="77" mass="8972">MNENLKSRSLIKHKIINMCGREVAIRKIEDSDVCFEGLYLRKCADCDYPTKFVVIELFIQDVRQPRIWGYCGICEVG</sequence>
<evidence type="ECO:0000313" key="1">
    <source>
        <dbReference type="EMBL" id="QJI01670.1"/>
    </source>
</evidence>
<dbReference type="AlphaFoldDB" id="A0A6M3XV09"/>
<protein>
    <submittedName>
        <fullName evidence="1">Uncharacterized protein</fullName>
    </submittedName>
</protein>
<reference evidence="1" key="1">
    <citation type="submission" date="2020-03" db="EMBL/GenBank/DDBJ databases">
        <title>The deep terrestrial virosphere.</title>
        <authorList>
            <person name="Holmfeldt K."/>
            <person name="Nilsson E."/>
            <person name="Simone D."/>
            <person name="Lopez-Fernandez M."/>
            <person name="Wu X."/>
            <person name="de Brujin I."/>
            <person name="Lundin D."/>
            <person name="Andersson A."/>
            <person name="Bertilsson S."/>
            <person name="Dopson M."/>
        </authorList>
    </citation>
    <scope>NUCLEOTIDE SEQUENCE</scope>
    <source>
        <strain evidence="1">TM448B02711</strain>
    </source>
</reference>
<accession>A0A6M3XV09</accession>
<proteinExistence type="predicted"/>